<feature type="chain" id="PRO_5032648900" evidence="5">
    <location>
        <begin position="27"/>
        <end position="277"/>
    </location>
</feature>
<dbReference type="SMART" id="SM00062">
    <property type="entry name" value="PBPb"/>
    <property type="match status" value="1"/>
</dbReference>
<dbReference type="Pfam" id="PF00497">
    <property type="entry name" value="SBP_bac_3"/>
    <property type="match status" value="1"/>
</dbReference>
<feature type="domain" description="Solute-binding protein family 3/N-terminal" evidence="6">
    <location>
        <begin position="47"/>
        <end position="270"/>
    </location>
</feature>
<feature type="signal peptide" evidence="5">
    <location>
        <begin position="1"/>
        <end position="26"/>
    </location>
</feature>
<dbReference type="GO" id="GO:0016020">
    <property type="term" value="C:membrane"/>
    <property type="evidence" value="ECO:0007669"/>
    <property type="project" value="InterPro"/>
</dbReference>
<dbReference type="PANTHER" id="PTHR35936:SF38">
    <property type="entry name" value="GLUTAMINE-BINDING PERIPLASMIC PROTEIN"/>
    <property type="match status" value="1"/>
</dbReference>
<sequence length="277" mass="30568">MRTTVRTILAALAVLSILMAATAATAGDMARALTEESALTSILKRGSLRVGMDTFVPWAMKDKNGEFIGFEIDVARRLAEDLGVGVEFVPTAWDGIIPALLSGKFDMLIGGMSIRADRAAKVNFSIPYYDTGMAIVAHREVAPSYTKLEDFNHSGVVIVARKGTTAARAAARHMPNATLKLFNKEPQAVQELLNGRAHAFVSMAPLPAQESIKHADKLYLPFSGTFTTEPNGIALRKGDVDTLNFVDSWIRVVRAEGWIQERQHYWFETMDWQDRIQ</sequence>
<dbReference type="InterPro" id="IPR001320">
    <property type="entry name" value="Iontro_rcpt_C"/>
</dbReference>
<name>A0A846QSK2_9BACT</name>
<dbReference type="InterPro" id="IPR018313">
    <property type="entry name" value="SBP_3_CS"/>
</dbReference>
<dbReference type="SMART" id="SM00079">
    <property type="entry name" value="PBPe"/>
    <property type="match status" value="1"/>
</dbReference>
<comment type="caution">
    <text evidence="8">The sequence shown here is derived from an EMBL/GenBank/DDBJ whole genome shotgun (WGS) entry which is preliminary data.</text>
</comment>
<evidence type="ECO:0000259" key="7">
    <source>
        <dbReference type="SMART" id="SM00079"/>
    </source>
</evidence>
<evidence type="ECO:0000256" key="3">
    <source>
        <dbReference type="ARBA" id="ARBA00022729"/>
    </source>
</evidence>
<organism evidence="8 9">
    <name type="scientific">Desulfobaculum xiamenense</name>
    <dbReference type="NCBI Taxonomy" id="995050"/>
    <lineage>
        <taxon>Bacteria</taxon>
        <taxon>Pseudomonadati</taxon>
        <taxon>Thermodesulfobacteriota</taxon>
        <taxon>Desulfovibrionia</taxon>
        <taxon>Desulfovibrionales</taxon>
        <taxon>Desulfovibrionaceae</taxon>
        <taxon>Desulfobaculum</taxon>
    </lineage>
</organism>
<keyword evidence="9" id="KW-1185">Reference proteome</keyword>
<dbReference type="InterPro" id="IPR001638">
    <property type="entry name" value="Solute-binding_3/MltF_N"/>
</dbReference>
<proteinExistence type="inferred from homology"/>
<dbReference type="GO" id="GO:0015276">
    <property type="term" value="F:ligand-gated monoatomic ion channel activity"/>
    <property type="evidence" value="ECO:0007669"/>
    <property type="project" value="InterPro"/>
</dbReference>
<dbReference type="GO" id="GO:0030313">
    <property type="term" value="C:cell envelope"/>
    <property type="evidence" value="ECO:0007669"/>
    <property type="project" value="UniProtKB-SubCell"/>
</dbReference>
<dbReference type="EMBL" id="JAATJA010000002">
    <property type="protein sequence ID" value="NJB68425.1"/>
    <property type="molecule type" value="Genomic_DNA"/>
</dbReference>
<dbReference type="Gene3D" id="3.40.190.10">
    <property type="entry name" value="Periplasmic binding protein-like II"/>
    <property type="match status" value="2"/>
</dbReference>
<dbReference type="PROSITE" id="PS01039">
    <property type="entry name" value="SBP_BACTERIAL_3"/>
    <property type="match status" value="1"/>
</dbReference>
<protein>
    <submittedName>
        <fullName evidence="8">Polar amino acid transport system substrate-binding protein</fullName>
    </submittedName>
</protein>
<dbReference type="PANTHER" id="PTHR35936">
    <property type="entry name" value="MEMBRANE-BOUND LYTIC MUREIN TRANSGLYCOSYLASE F"/>
    <property type="match status" value="1"/>
</dbReference>
<keyword evidence="3 5" id="KW-0732">Signal</keyword>
<dbReference type="SUPFAM" id="SSF53850">
    <property type="entry name" value="Periplasmic binding protein-like II"/>
    <property type="match status" value="1"/>
</dbReference>
<evidence type="ECO:0000313" key="9">
    <source>
        <dbReference type="Proteomes" id="UP000580856"/>
    </source>
</evidence>
<gene>
    <name evidence="8" type="ORF">GGQ74_002098</name>
</gene>
<accession>A0A846QSK2</accession>
<feature type="domain" description="Ionotropic glutamate receptor C-terminal" evidence="7">
    <location>
        <begin position="47"/>
        <end position="269"/>
    </location>
</feature>
<dbReference type="Proteomes" id="UP000580856">
    <property type="component" value="Unassembled WGS sequence"/>
</dbReference>
<evidence type="ECO:0000256" key="1">
    <source>
        <dbReference type="ARBA" id="ARBA00004196"/>
    </source>
</evidence>
<evidence type="ECO:0000256" key="2">
    <source>
        <dbReference type="ARBA" id="ARBA00010333"/>
    </source>
</evidence>
<dbReference type="RefSeq" id="WP_167941493.1">
    <property type="nucleotide sequence ID" value="NZ_JAATJA010000002.1"/>
</dbReference>
<dbReference type="AlphaFoldDB" id="A0A846QSK2"/>
<reference evidence="8 9" key="1">
    <citation type="submission" date="2020-03" db="EMBL/GenBank/DDBJ databases">
        <title>Genomic Encyclopedia of Type Strains, Phase IV (KMG-IV): sequencing the most valuable type-strain genomes for metagenomic binning, comparative biology and taxonomic classification.</title>
        <authorList>
            <person name="Goeker M."/>
        </authorList>
    </citation>
    <scope>NUCLEOTIDE SEQUENCE [LARGE SCALE GENOMIC DNA]</scope>
    <source>
        <strain evidence="8 9">DSM 24233</strain>
    </source>
</reference>
<evidence type="ECO:0000256" key="5">
    <source>
        <dbReference type="SAM" id="SignalP"/>
    </source>
</evidence>
<evidence type="ECO:0000256" key="4">
    <source>
        <dbReference type="RuleBase" id="RU003744"/>
    </source>
</evidence>
<comment type="subcellular location">
    <subcellularLocation>
        <location evidence="1">Cell envelope</location>
    </subcellularLocation>
</comment>
<evidence type="ECO:0000313" key="8">
    <source>
        <dbReference type="EMBL" id="NJB68425.1"/>
    </source>
</evidence>
<evidence type="ECO:0000259" key="6">
    <source>
        <dbReference type="SMART" id="SM00062"/>
    </source>
</evidence>
<dbReference type="CDD" id="cd13629">
    <property type="entry name" value="PBP2_Dsm1740"/>
    <property type="match status" value="1"/>
</dbReference>
<comment type="similarity">
    <text evidence="2 4">Belongs to the bacterial solute-binding protein 3 family.</text>
</comment>